<evidence type="ECO:0000256" key="6">
    <source>
        <dbReference type="RuleBase" id="RU364082"/>
    </source>
</evidence>
<dbReference type="STRING" id="1486859.SAMN05444273_11020"/>
<dbReference type="PANTHER" id="PTHR10491">
    <property type="entry name" value="DTDP-4-DEHYDRORHAMNOSE REDUCTASE"/>
    <property type="match status" value="1"/>
</dbReference>
<evidence type="ECO:0000256" key="1">
    <source>
        <dbReference type="ARBA" id="ARBA00004781"/>
    </source>
</evidence>
<dbReference type="InterPro" id="IPR036291">
    <property type="entry name" value="NAD(P)-bd_dom_sf"/>
</dbReference>
<dbReference type="AlphaFoldDB" id="A0A1M5DT20"/>
<proteinExistence type="inferred from homology"/>
<comment type="catalytic activity">
    <reaction evidence="5 6">
        <text>dTDP-beta-L-rhamnose + NADP(+) = dTDP-4-dehydro-beta-L-rhamnose + NADPH + H(+)</text>
        <dbReference type="Rhea" id="RHEA:21796"/>
        <dbReference type="ChEBI" id="CHEBI:15378"/>
        <dbReference type="ChEBI" id="CHEBI:57510"/>
        <dbReference type="ChEBI" id="CHEBI:57783"/>
        <dbReference type="ChEBI" id="CHEBI:58349"/>
        <dbReference type="ChEBI" id="CHEBI:62830"/>
        <dbReference type="EC" id="1.1.1.133"/>
    </reaction>
</comment>
<dbReference type="UniPathway" id="UPA00124"/>
<organism evidence="8 9">
    <name type="scientific">Litoreibacter ascidiaceicola</name>
    <dbReference type="NCBI Taxonomy" id="1486859"/>
    <lineage>
        <taxon>Bacteria</taxon>
        <taxon>Pseudomonadati</taxon>
        <taxon>Pseudomonadota</taxon>
        <taxon>Alphaproteobacteria</taxon>
        <taxon>Rhodobacterales</taxon>
        <taxon>Roseobacteraceae</taxon>
        <taxon>Litoreibacter</taxon>
    </lineage>
</organism>
<dbReference type="InterPro" id="IPR005913">
    <property type="entry name" value="dTDP_dehydrorham_reduct"/>
</dbReference>
<gene>
    <name evidence="8" type="ORF">SAMN05444273_11020</name>
</gene>
<keyword evidence="9" id="KW-1185">Reference proteome</keyword>
<dbReference type="GO" id="GO:0008831">
    <property type="term" value="F:dTDP-4-dehydrorhamnose reductase activity"/>
    <property type="evidence" value="ECO:0007669"/>
    <property type="project" value="UniProtKB-EC"/>
</dbReference>
<sequence length="288" mass="30241">MRVLVFGATGQVALELSRFDGVTTLGRAEADLSDPAACAAAIRHYAPDAVINAAAYTAVDRCEQEEAAATVINGQAPAAMARVCAELRIPFVHISTDYVFDGQGTAPMSPDDAVAPLNAYGRSKLAGEKGVADAGGQYCILRTSWVVSAHGSNFVKTMLHLSETRDALSVVADQIGGPTAARSIATACMTIAQALRDKGAACSGIYHFSGAPDASWADLARAVFELADRSVTVTDIPTASYPTPATRPLNSRLDCATLEKVFGIARPNWRQDVADIVQELGARADNEL</sequence>
<dbReference type="NCBIfam" id="TIGR01214">
    <property type="entry name" value="rmlD"/>
    <property type="match status" value="1"/>
</dbReference>
<evidence type="ECO:0000256" key="3">
    <source>
        <dbReference type="ARBA" id="ARBA00012929"/>
    </source>
</evidence>
<comment type="function">
    <text evidence="6">Catalyzes the reduction of dTDP-6-deoxy-L-lyxo-4-hexulose to yield dTDP-L-rhamnose.</text>
</comment>
<dbReference type="InterPro" id="IPR029903">
    <property type="entry name" value="RmlD-like-bd"/>
</dbReference>
<dbReference type="Pfam" id="PF04321">
    <property type="entry name" value="RmlD_sub_bind"/>
    <property type="match status" value="1"/>
</dbReference>
<feature type="domain" description="RmlD-like substrate binding" evidence="7">
    <location>
        <begin position="1"/>
        <end position="280"/>
    </location>
</feature>
<dbReference type="Gene3D" id="3.40.50.720">
    <property type="entry name" value="NAD(P)-binding Rossmann-like Domain"/>
    <property type="match status" value="1"/>
</dbReference>
<accession>A0A1M5DT20</accession>
<keyword evidence="6" id="KW-0521">NADP</keyword>
<dbReference type="CDD" id="cd05254">
    <property type="entry name" value="dTDP_HR_like_SDR_e"/>
    <property type="match status" value="1"/>
</dbReference>
<keyword evidence="6" id="KW-0560">Oxidoreductase</keyword>
<dbReference type="RefSeq" id="WP_073146001.1">
    <property type="nucleotide sequence ID" value="NZ_FQUV01000010.1"/>
</dbReference>
<evidence type="ECO:0000256" key="5">
    <source>
        <dbReference type="ARBA" id="ARBA00048200"/>
    </source>
</evidence>
<dbReference type="Gene3D" id="3.90.25.10">
    <property type="entry name" value="UDP-galactose 4-epimerase, domain 1"/>
    <property type="match status" value="1"/>
</dbReference>
<name>A0A1M5DT20_9RHOB</name>
<dbReference type="EC" id="1.1.1.133" evidence="3 6"/>
<evidence type="ECO:0000259" key="7">
    <source>
        <dbReference type="Pfam" id="PF04321"/>
    </source>
</evidence>
<dbReference type="OrthoDB" id="9803892at2"/>
<protein>
    <recommendedName>
        <fullName evidence="4 6">dTDP-4-dehydrorhamnose reductase</fullName>
        <ecNumber evidence="3 6">1.1.1.133</ecNumber>
    </recommendedName>
</protein>
<dbReference type="PANTHER" id="PTHR10491:SF4">
    <property type="entry name" value="METHIONINE ADENOSYLTRANSFERASE 2 SUBUNIT BETA"/>
    <property type="match status" value="1"/>
</dbReference>
<dbReference type="SUPFAM" id="SSF51735">
    <property type="entry name" value="NAD(P)-binding Rossmann-fold domains"/>
    <property type="match status" value="1"/>
</dbReference>
<comment type="cofactor">
    <cofactor evidence="6">
        <name>Mg(2+)</name>
        <dbReference type="ChEBI" id="CHEBI:18420"/>
    </cofactor>
    <text evidence="6">Binds 1 Mg(2+) ion per monomer.</text>
</comment>
<evidence type="ECO:0000313" key="9">
    <source>
        <dbReference type="Proteomes" id="UP000184144"/>
    </source>
</evidence>
<reference evidence="9" key="1">
    <citation type="submission" date="2016-11" db="EMBL/GenBank/DDBJ databases">
        <authorList>
            <person name="Varghese N."/>
            <person name="Submissions S."/>
        </authorList>
    </citation>
    <scope>NUCLEOTIDE SEQUENCE [LARGE SCALE GENOMIC DNA]</scope>
    <source>
        <strain evidence="9">DSM 100566</strain>
    </source>
</reference>
<comment type="similarity">
    <text evidence="2 6">Belongs to the dTDP-4-dehydrorhamnose reductase family.</text>
</comment>
<evidence type="ECO:0000256" key="4">
    <source>
        <dbReference type="ARBA" id="ARBA00017099"/>
    </source>
</evidence>
<dbReference type="EMBL" id="FQUV01000010">
    <property type="protein sequence ID" value="SHF70188.1"/>
    <property type="molecule type" value="Genomic_DNA"/>
</dbReference>
<evidence type="ECO:0000313" key="8">
    <source>
        <dbReference type="EMBL" id="SHF70188.1"/>
    </source>
</evidence>
<dbReference type="GO" id="GO:0019305">
    <property type="term" value="P:dTDP-rhamnose biosynthetic process"/>
    <property type="evidence" value="ECO:0007669"/>
    <property type="project" value="UniProtKB-UniPathway"/>
</dbReference>
<comment type="pathway">
    <text evidence="1 6">Carbohydrate biosynthesis; dTDP-L-rhamnose biosynthesis.</text>
</comment>
<evidence type="ECO:0000256" key="2">
    <source>
        <dbReference type="ARBA" id="ARBA00010944"/>
    </source>
</evidence>
<dbReference type="Proteomes" id="UP000184144">
    <property type="component" value="Unassembled WGS sequence"/>
</dbReference>